<feature type="compositionally biased region" description="Basic and acidic residues" evidence="1">
    <location>
        <begin position="4812"/>
        <end position="4833"/>
    </location>
</feature>
<feature type="region of interest" description="Disordered" evidence="1">
    <location>
        <begin position="6069"/>
        <end position="6091"/>
    </location>
</feature>
<feature type="compositionally biased region" description="Polar residues" evidence="1">
    <location>
        <begin position="4799"/>
        <end position="4811"/>
    </location>
</feature>
<feature type="region of interest" description="Disordered" evidence="1">
    <location>
        <begin position="2997"/>
        <end position="3065"/>
    </location>
</feature>
<feature type="region of interest" description="Disordered" evidence="1">
    <location>
        <begin position="5961"/>
        <end position="5981"/>
    </location>
</feature>
<feature type="region of interest" description="Disordered" evidence="1">
    <location>
        <begin position="5876"/>
        <end position="5895"/>
    </location>
</feature>
<evidence type="ECO:0000256" key="1">
    <source>
        <dbReference type="SAM" id="MobiDB-lite"/>
    </source>
</evidence>
<feature type="compositionally biased region" description="Basic residues" evidence="1">
    <location>
        <begin position="3527"/>
        <end position="3542"/>
    </location>
</feature>
<feature type="compositionally biased region" description="Basic and acidic residues" evidence="1">
    <location>
        <begin position="2226"/>
        <end position="2238"/>
    </location>
</feature>
<gene>
    <name evidence="2" type="ORF">EG68_02786</name>
</gene>
<feature type="region of interest" description="Disordered" evidence="1">
    <location>
        <begin position="1799"/>
        <end position="1889"/>
    </location>
</feature>
<feature type="region of interest" description="Disordered" evidence="1">
    <location>
        <begin position="602"/>
        <end position="621"/>
    </location>
</feature>
<feature type="compositionally biased region" description="Polar residues" evidence="1">
    <location>
        <begin position="3940"/>
        <end position="3956"/>
    </location>
</feature>
<feature type="region of interest" description="Disordered" evidence="1">
    <location>
        <begin position="5334"/>
        <end position="5380"/>
    </location>
</feature>
<feature type="region of interest" description="Disordered" evidence="1">
    <location>
        <begin position="4794"/>
        <end position="4841"/>
    </location>
</feature>
<feature type="compositionally biased region" description="Low complexity" evidence="1">
    <location>
        <begin position="5359"/>
        <end position="5368"/>
    </location>
</feature>
<feature type="region of interest" description="Disordered" evidence="1">
    <location>
        <begin position="1491"/>
        <end position="1516"/>
    </location>
</feature>
<protein>
    <submittedName>
        <fullName evidence="2">Uncharacterized protein</fullName>
    </submittedName>
</protein>
<dbReference type="OrthoDB" id="10345770at2759"/>
<feature type="region of interest" description="Disordered" evidence="1">
    <location>
        <begin position="5195"/>
        <end position="5283"/>
    </location>
</feature>
<feature type="compositionally biased region" description="Polar residues" evidence="1">
    <location>
        <begin position="5195"/>
        <end position="5212"/>
    </location>
</feature>
<accession>A0A8S9YZN0</accession>
<feature type="compositionally biased region" description="Polar residues" evidence="1">
    <location>
        <begin position="1045"/>
        <end position="1055"/>
    </location>
</feature>
<feature type="compositionally biased region" description="Basic and acidic residues" evidence="1">
    <location>
        <begin position="5970"/>
        <end position="5981"/>
    </location>
</feature>
<feature type="region of interest" description="Disordered" evidence="1">
    <location>
        <begin position="5999"/>
        <end position="6021"/>
    </location>
</feature>
<proteinExistence type="predicted"/>
<reference evidence="2" key="1">
    <citation type="submission" date="2019-07" db="EMBL/GenBank/DDBJ databases">
        <title>Annotation for the trematode Paragonimus miyazaki's.</title>
        <authorList>
            <person name="Choi Y.-J."/>
        </authorList>
    </citation>
    <scope>NUCLEOTIDE SEQUENCE</scope>
    <source>
        <strain evidence="2">Japan</strain>
    </source>
</reference>
<feature type="compositionally biased region" description="Basic and acidic residues" evidence="1">
    <location>
        <begin position="602"/>
        <end position="613"/>
    </location>
</feature>
<evidence type="ECO:0000313" key="2">
    <source>
        <dbReference type="EMBL" id="KAF7260082.1"/>
    </source>
</evidence>
<feature type="compositionally biased region" description="Polar residues" evidence="1">
    <location>
        <begin position="1069"/>
        <end position="1084"/>
    </location>
</feature>
<dbReference type="EMBL" id="JTDE01000898">
    <property type="protein sequence ID" value="KAF7260082.1"/>
    <property type="molecule type" value="Genomic_DNA"/>
</dbReference>
<feature type="region of interest" description="Disordered" evidence="1">
    <location>
        <begin position="5911"/>
        <end position="5942"/>
    </location>
</feature>
<feature type="compositionally biased region" description="Basic and acidic residues" evidence="1">
    <location>
        <begin position="1109"/>
        <end position="1119"/>
    </location>
</feature>
<feature type="compositionally biased region" description="Polar residues" evidence="1">
    <location>
        <begin position="1093"/>
        <end position="1108"/>
    </location>
</feature>
<feature type="region of interest" description="Disordered" evidence="1">
    <location>
        <begin position="3512"/>
        <end position="3557"/>
    </location>
</feature>
<feature type="compositionally biased region" description="Acidic residues" evidence="1">
    <location>
        <begin position="16"/>
        <end position="27"/>
    </location>
</feature>
<feature type="region of interest" description="Disordered" evidence="1">
    <location>
        <begin position="1021"/>
        <end position="1153"/>
    </location>
</feature>
<feature type="region of interest" description="Disordered" evidence="1">
    <location>
        <begin position="5099"/>
        <end position="5129"/>
    </location>
</feature>
<feature type="region of interest" description="Disordered" evidence="1">
    <location>
        <begin position="1372"/>
        <end position="1394"/>
    </location>
</feature>
<feature type="region of interest" description="Disordered" evidence="1">
    <location>
        <begin position="5424"/>
        <end position="5447"/>
    </location>
</feature>
<keyword evidence="3" id="KW-1185">Reference proteome</keyword>
<feature type="region of interest" description="Disordered" evidence="1">
    <location>
        <begin position="731"/>
        <end position="771"/>
    </location>
</feature>
<feature type="compositionally biased region" description="Low complexity" evidence="1">
    <location>
        <begin position="1374"/>
        <end position="1386"/>
    </location>
</feature>
<feature type="compositionally biased region" description="Polar residues" evidence="1">
    <location>
        <begin position="33"/>
        <end position="44"/>
    </location>
</feature>
<feature type="compositionally biased region" description="Polar residues" evidence="1">
    <location>
        <begin position="5876"/>
        <end position="5886"/>
    </location>
</feature>
<name>A0A8S9YZN0_9TREM</name>
<feature type="compositionally biased region" description="Polar residues" evidence="1">
    <location>
        <begin position="1815"/>
        <end position="1827"/>
    </location>
</feature>
<dbReference type="Proteomes" id="UP000822476">
    <property type="component" value="Unassembled WGS sequence"/>
</dbReference>
<feature type="compositionally biased region" description="Polar residues" evidence="1">
    <location>
        <begin position="5272"/>
        <end position="5283"/>
    </location>
</feature>
<feature type="compositionally biased region" description="Basic and acidic residues" evidence="1">
    <location>
        <begin position="1847"/>
        <end position="1889"/>
    </location>
</feature>
<feature type="compositionally biased region" description="Polar residues" evidence="1">
    <location>
        <begin position="1021"/>
        <end position="1037"/>
    </location>
</feature>
<feature type="compositionally biased region" description="Polar residues" evidence="1">
    <location>
        <begin position="3514"/>
        <end position="3525"/>
    </location>
</feature>
<feature type="compositionally biased region" description="Polar residues" evidence="1">
    <location>
        <begin position="1120"/>
        <end position="1133"/>
    </location>
</feature>
<feature type="compositionally biased region" description="Basic residues" evidence="1">
    <location>
        <begin position="742"/>
        <end position="763"/>
    </location>
</feature>
<feature type="compositionally biased region" description="Polar residues" evidence="1">
    <location>
        <begin position="5334"/>
        <end position="5345"/>
    </location>
</feature>
<feature type="compositionally biased region" description="Polar residues" evidence="1">
    <location>
        <begin position="3904"/>
        <end position="3913"/>
    </location>
</feature>
<organism evidence="2 3">
    <name type="scientific">Paragonimus skrjabini miyazakii</name>
    <dbReference type="NCBI Taxonomy" id="59628"/>
    <lineage>
        <taxon>Eukaryota</taxon>
        <taxon>Metazoa</taxon>
        <taxon>Spiralia</taxon>
        <taxon>Lophotrochozoa</taxon>
        <taxon>Platyhelminthes</taxon>
        <taxon>Trematoda</taxon>
        <taxon>Digenea</taxon>
        <taxon>Plagiorchiida</taxon>
        <taxon>Troglotremata</taxon>
        <taxon>Troglotrematidae</taxon>
        <taxon>Paragonimus</taxon>
    </lineage>
</organism>
<feature type="region of interest" description="Disordered" evidence="1">
    <location>
        <begin position="3933"/>
        <end position="3956"/>
    </location>
</feature>
<feature type="region of interest" description="Disordered" evidence="1">
    <location>
        <begin position="1"/>
        <end position="67"/>
    </location>
</feature>
<comment type="caution">
    <text evidence="2">The sequence shown here is derived from an EMBL/GenBank/DDBJ whole genome shotgun (WGS) entry which is preliminary data.</text>
</comment>
<feature type="compositionally biased region" description="Basic and acidic residues" evidence="1">
    <location>
        <begin position="3019"/>
        <end position="3029"/>
    </location>
</feature>
<feature type="region of interest" description="Disordered" evidence="1">
    <location>
        <begin position="2206"/>
        <end position="2238"/>
    </location>
</feature>
<feature type="compositionally biased region" description="Low complexity" evidence="1">
    <location>
        <begin position="3040"/>
        <end position="3060"/>
    </location>
</feature>
<feature type="compositionally biased region" description="Basic and acidic residues" evidence="1">
    <location>
        <begin position="5911"/>
        <end position="5920"/>
    </location>
</feature>
<evidence type="ECO:0000313" key="3">
    <source>
        <dbReference type="Proteomes" id="UP000822476"/>
    </source>
</evidence>
<feature type="region of interest" description="Disordered" evidence="1">
    <location>
        <begin position="3881"/>
        <end position="3917"/>
    </location>
</feature>
<sequence length="6281" mass="707061">MREITTIQARLSRDSSEEEEEEEFDEKVDEKYTTNTDRPSYSKTSQHDEQTGTFSYNTQSSHPSCTSSSFWTRNLENRYNPIEEYRVLRWNSLDRLRNLIQNQFDKVEGCNFANFIADNTVLVQNSAEISDLVEELFATATLSENHVQVSFMDIEALCELGINQSQLTHVVNQNSNHFVNREKYDVKVRLHENVDQLQLATDNIQFTNLHAFTLSTVLLIQTRKQTVLSMLRVLFWTKQVAGDGHVLAVGRANFTKYRVPISKLRDCVSSEDENQTTECDLAQCSEQISCDTNIVWHEYPKYRAAGLALTDEDKTTRRQTMAHSFWHLSTVCIRRNVHETFAQCRLTESLENYTFKVAVLTICDISFVYLLPLYMLTILKGCTKDAVKQQQHHRKPSISVSIELTNLSHVGHTKSLQLNNNSRVNTRVSSGTILSKITGQEWSKKSRVCRNTPNTSSLCLQYLSHSRHFKNGDVKATAPAARLYCLPTPECRGENDSERWPSTARRNKCFLSKFLFDEWVKDNKSNSQPIKRKDEIDGYCNIKDHFHRPSIVYGVSESSRGWGTWGEDSRARQSISQGVVECEVDCFSASFKSTLYPKEDSFQESSRNNKDSVRSSSVQTRCEDEENLPRYRTYKSKQPNFCIFTKPQRSLSDQPVFHCRQHFVADVVCRYHTTNGSTEMHQAKCQTHHDAQFFDHSSCSSIPDNLSESVLSFRCTDDDNACYGYSQSASETGIPLDEQQPRKKKQRIGRSRRSRRRRRRSRSSNRTTSGSVHSYFDSLVLGDSDSRVKSPNKQITALCAENFSPFFNTTVIGTTSRRFKVMRKNHRICICMTRRPTLSKVKRKVPDYKFLSDSSKSVDRIRVKANKAQKGFYPPADPQPKPVNHISSSTLDRFPSEKIPLNSTLAKVGSDSLTRKPSKLGFVGSIGPGNEVERRARSSSVMPTVEEEEKLRRASVTESGGQPVGIQSVQAFSDSKANESIKATAPIANSITTDPTMAGTALKGHSWNSKIEPTIIRETNAITSLTETNTKPAPSDQSDPENILPGTSSVVQLLDTSKLVDQPNREPETTQGGPISTETSMSVTRKSKAFDSENASKSIASVPMSQIQTEREHVDEENRSSPNTLVEQGGQKTSMDKFFGSSTTKATDEKPSSVPMEIHLDSVNSMQTKPEKISPLTSTDKKVPIVILPTDDEEMEEEQEVTEETERSSISKECVLASKKLVADSIAFGVNKLMTEQNEIWHSSYSKNISKKSLLTDGSSNFHHAPIKKDHKKPSIKQFNNRSDVGRSLKYLTAIANMQKIPRFSKGSSQHLLRKKAIGAPLEHPMDELDLHETVDTSVSNESQYDQMNTIPGQEHDYEPEVGPMENESIIRGQSTSPSFQTSSPSINQPSTHSSHFGTGFGVWISQPWPCFTFQGATTSIPFASSGSSAASPPPLQPLSSGYPYAPFPAVECLINVSHTAPTGPFFPIWSNTHWHQSSCTDLTDHYQQGHSATSIPAQSTEATPNRSPFQNAQSTMPHLHQATQVAGNLYACPLTSFYTWIRVGPWGITVYNGMTACPPSPELEMQLKFEELISRPYESLNAEDKMLLDQMRRQCTPSVLPNGETEWQSVSKPTAGIKPRNKRLKDLSAKTRKMWSEREKQENKLLEEFGFQQKVTSSYSVRQLRSNSQEEELNALLSKPRELLTTQERDRIIELLRDTQTMPLDGPVRTESMINKLDELRMRPTESLSVEEKHLLTYLESLPENRGLRSDNKSSVKHRRTLSMEKQMEALRQIPYESLSAEDKLLLYQLQALDQPDADISNKNAYPKMKNEQSKGIQSVTESSQPLDKLAGGSATARRTPSMEANYRELKAKSKDSLPTEDRQVPKQVERKQDYSELARTEHDRGEKSTLLQLIPSLTLKEQQRREFDHVISSTHMTLGEMCANLASLGSKEDLLEILEGKPFDELTPAERELFMTLTQSKPSDRVQSMQKWPWALKIMQQDVTKSQLNAFREIMSTTSSYFNTHEPTCETDYSRYPPFIPCPCQAKYFIDKTTGQSPIICFWPWPMGSLRESIRQATDSFSQQSSIINSYVFQSQPSPQQQTSDKQMNYHLPGILQSEHTVTPLLSPLGSSNANHSSDLSEPVELLRTVAEMCTDTYLLRYYHQHQDKISHLQMLRQCLMQSCNVNNCNNGRKQRLEHSSELNPTNATNHWDIDKETSIGYKRHSPSDQSIGFDQPILDDDGRDSRMKIDKSDKSSNSRIKQTILEWSDRTEFCDIDATCTELFEVLQKRKKYPQLSFGCCSVPLLSTAEQWFHIGDDIPNTRAMRHQKKHVEFTCDLVDTKRPVSMDRQIHPRRNYVSKSPFQPHYAQTTIAFEQMIRSRFAEHQSRIERHHNLCINMPKTLYRSCRRTYGKPDDKNTFKFPVSYKRSWVCCSTQCTPQDINKRPFVKQKQTAVLVDSATSTEDLDESYYVLNHHQPQTIHPANDNKGMQTISSFQQENFQPILGTRYLKFISQLRPQLSKSISHKVAQCKHQMPNANHVVIVPREISEGNVSTTSLASELIRAPSKVLRKTASIQEEQTRALIKTSHTVNLSTERTMPNVEEFIDDAPRLFEALISEFHGSTNGMQLDEKESSFQPPRHALQCIHAVDKPFSRIKSKVTETRATQTSAVSHLRLEVPSLDTDVNETNMERIAPIQSFSNSLLIMPTTTQPNGQATFKSTNQGRVDSGETKLWNSRGLKNSRRKSRLNEITHGDDSQEQCKPKSLRKLETLTDELAQSKELMETVEKLLCLPKATTLHDQLMRTQNVIAFQTQNGDKNDPLLKAILILIEQYRQSALTATGSSLESNDGELPIPIAPSTKPTHPEPEMVTPLVLRSTETTAARAGTSQVEAARKYPLKSSHVKISEAKQQKTIKQLRDRVNNDVSVDSAGSELILSTRIAEASDSEGFNPLKSNHVLKKGPLINPGINPIKQPRLDDPIKKRNPLNLIVGKSSDCVCSANVLQSRKLHMQCTQNRHGNREGLLSESDSDDDSPYPEDRHTPKSEASELSFDLGTNSTTISLSGSMSSSSCDSPSSETLKHFKPERPPCAHLLYRNVYMRNYLHTNQSPILSACGPQTCGVQTSPVITTVLRNSLQQPFDCVEQHQTELTEASPVNSEIKPISHTNTDRNPKELCICTMRAPIFPNQFSESEPTNTVAPTPVNELRPNIGFLADYQQTLKGEIEKCWQQAQNPENISNEQIELLEALDALVRRSGAPNLLEDTLEKLQSFYGTDLSSFLDNPPQLTPREQQLFRLLTIGWYQSLRTDECSSSCLKSSTEQINILTSTDPWKELSTLYTIFLLAHRLRSDGMQLPFFNSSFHSKQTSERSQSHVDEQQKPLTIQPKYEENNPSADSLYQHFFQFMKQFKLERNQMPEDHSSNEIESTMSKYKTVSTQHNDKLIASTKWHCSKKCKRYIVPELRKISGLPELASKEVQTEEGKKAGRQSELNPAVERLRRPTLASVVRRISAGVQSYGGAMLKRAESDVGNEISDTIPQGTPKQLTVHKGKRKPRSKGKKASQRDSPQRRLKRLASEPVVVIRKNGAETLRGLFFEEYQPNNRPPIHSFNHQRPRQSRHCGIAFQSDFLEAAKRPPDKQENQHFSFDQPIYPPLSNCRCSTETLRRLELTNSPIDHQCAFKESSSIKLVSFLEDEPIKDERLVRSAPFYKKCRDRGPVSSETKCLMGEGSSSPSANIIVRLHSVDRNQHNETRFNLKAGSVQHILSCKCYQCRIFSFRSPTPEIIHPSHESGEQNDSGLEECFPATNLLGLSPTHSESSTTSCMVDELNPEQTVLYTAIPYGNLLPSCSTWTEPSYCHDKQPEDRLFSPVISTCLYSSIPSLLNCVFGSTDRMDHIRRTEVPSSDPSFAHRKVRNGPRRPCSVGSSILNPEANSGFGSGDKVQTLCINMSQVDSERNSNESPSTDTSGPDIQTENISPVNDVQVVMRVTSSRKQGIRSSHEKNRLSNIRKNKKSIEASGKQWVQMESKIGHFNSHKEQTGCLQTVETELESILLEVGSRCKSAPSSTYRRKRDISSSEVKPILKANCLKPHFLNHFQLNITVPTVNMQSYHLNVSCSTETKLPMIQCTGQEGSDNQNASKIPEHAIYLKDRPANRKMPPTHFQKFIRPSSEQRKTKNLRHNLEVNRQHNLQPTEKQTSRALRLKANRQTVHQPSIKPEYVKPVRKTSLLNELLINVCSAVDTEEQLDPLKTTFAGSGQLHIEPSASNCNPYLATGVKYVNRELGKHRERCECESRTASEGYHLMDYPLSFLDGNTHLKPATKYPEHAAMEDDQDTEVKALDKNSRPTTHYQMTEQPNIQRGTCNRSSSRIRSSLQHDNELIEVAGSSDGFDRCGSNGINEPCMQCRSSNKISTVHHLFNGSTKTDQRLQVISLLSQDNTGNSTSISNTIAFYVTRLNSSDVTQKYNDEDDDKNAISFTCSKVDNKTLIYIPEETHLVPYHLYSEPVHHRMKCQDSNSDCVIDQLNFYSPFSYTHIALGENIERHDDCISAKTQFDLNSWNNCNHPGRYEKQIPIDDTDCKSAQTTEMYTSQAHRDLLCILVHTPRDDTTQSANASNKPENSTVMHNFAQDTVQTFPAVNNLVDYAQKIAGIKGVQWFSVVGALTTNEREQLSTRPFWIRTNVPQPTIQPSCSIHVQATGEALQYNVQSTLQNDGAKDCTVVKCDDPQFKIQSADSTTFKTTNQYPQNEILSPTITLKANKILEFGLSSSSNLVQLCPTDLNVRLLLDVKFPLKSDTTNESLHSTTEKCLLPNVKQLDNKQTNFPSNTDPSLQREKPCKQNPQQDEKHSKESNDSLDYASESPITSIRTISLTLSVANPPENIRDELDSSFISGKSVTIVDTPPTVSSVAPTVDSLRKSVKNSEHTFGSNMPKGYANQPEKIGSELCAGMAQEKKNPSSPKEIPVDYSLSSTSSKETPEYCMLTDMSKSATSCVDVPNSDSPANVATPPYVSDFKNLVLEQNTKQAVRSPGEEAKIEPNVTNRTSPTLITTELYYSRVNWLPNIDDPAFSHISYTQGAAYCVPDQNKISNLSNLLLQHYTSAEALCNWLDINPPRMQREWNRKPSPMTTSMRTVNEHNDRTQPKSPSVMHQKDNMTVFGKTKHSYTAQTNNGLSPHERINDFQILNAVEKDTEEYRTPLLTPDYGWFPNKQINLPTSPSSLEHQPTLVSTPTAEPPPNEKSEYSSTSRKLGKDLLNIFENRPAMNKPSEGNLSVLTETDRSSSRLQKAPLAPTSSEFSSDKCSLNIPNPPVATQHAISEIQSAKLSEKLSKNNLSNFTKKTTDYPYVIRTTPCSQTLSSKSSSGFLGTPPKSPRRRWPSSRPQKPSQSENTSLADLTEKGDPVTNKRALFTRSVMYTYSRRMCTRLFPATVDPQQINRSVTKPTETCTTFGTQRPQSAPTGTKQYSGRTVVEHSPLEASIEQLDSDCSQRETSVKAMPNPPHDTATILTCLGVANMATVTITTVVDNLSELVKQLKTLVHETKIQQIPQRQIGNWAYWNFSISSDISLQYVAGSQRIPVDQQQATLINSSKLNNSIDRALQTENFHSPVTPGSNVSKRIHTQTSSVNVGQQADSAQTNQLLSNYLQITTKLETQNTDGQLDDSVCRNRLHMSNKITPIISVSADLNNVTQTSLRIGVDCSSTVPCHNVELNADHNTVSHLLLCRPIGYDPDWAQSKRTYTPNVEAFKVSINKCTEIPDRLQRLDTDLESQMLRHTPVSLSVTTHLVPKYMSEKHKSKIVNEVHVCLRALLAEGEEDYIAAPDDGLSGVKRIVNARHNLELKPQQDPSLSSSTVTHSRVEYDLSHVQRDRTTRKTEPTTPLNLSYLQTENVEQHTTFPNFQRGSNSAPKDMTTKPDCSANPSLERIIDLRHQPDNDHRTQKIDSGYTDMPATSSVKNGCSEKDSLSTSKNKWISLAGCLDENTGSAQHTDSNSDKRGKSPKERTMTAFANSHITAPDRRVVTNSPQSEHSNKAYTFDRVSPGSQENASLDGQFLDQYCEETFLLNEAMEVDLDVLDRLTRLWIGGTREMGPKSAAHHIPTRRPDTTNKQNNAAYWHSDPKSILTITSDFACNRLSRSCQFLSQSASFKHIVTNNDSSLRTVKNKIRPGSRPLTDRQNATKKGFRSCAQKLRRLKLRNFLVANCKAPIVEDIDEGGKLHTFLCKPKTFRTWPRWPLPACKSYPYNIHDAKIRSPSIGHISSSSCSSSQPTNLTVRRNRCANKHNTTDTTFITGTSLSSDIVDK</sequence>